<evidence type="ECO:0000256" key="5">
    <source>
        <dbReference type="SAM" id="MobiDB-lite"/>
    </source>
</evidence>
<evidence type="ECO:0000256" key="3">
    <source>
        <dbReference type="ARBA" id="ARBA00022670"/>
    </source>
</evidence>
<dbReference type="SUPFAM" id="SSF140990">
    <property type="entry name" value="FtsH protease domain-like"/>
    <property type="match status" value="1"/>
</dbReference>
<dbReference type="Proteomes" id="UP001165080">
    <property type="component" value="Unassembled WGS sequence"/>
</dbReference>
<comment type="similarity">
    <text evidence="1">In the C-terminal section; belongs to the peptidase M41 family.</text>
</comment>
<dbReference type="Pfam" id="PF01434">
    <property type="entry name" value="Peptidase_M41"/>
    <property type="match status" value="1"/>
</dbReference>
<dbReference type="SMART" id="SM00382">
    <property type="entry name" value="AAA"/>
    <property type="match status" value="1"/>
</dbReference>
<dbReference type="CDD" id="cd19501">
    <property type="entry name" value="RecA-like_FtsH"/>
    <property type="match status" value="1"/>
</dbReference>
<feature type="region of interest" description="Disordered" evidence="5">
    <location>
        <begin position="51"/>
        <end position="151"/>
    </location>
</feature>
<dbReference type="GO" id="GO:0004222">
    <property type="term" value="F:metalloendopeptidase activity"/>
    <property type="evidence" value="ECO:0007669"/>
    <property type="project" value="InterPro"/>
</dbReference>
<evidence type="ECO:0000313" key="7">
    <source>
        <dbReference type="EMBL" id="GLC48558.1"/>
    </source>
</evidence>
<organism evidence="7 8">
    <name type="scientific">Pleodorina starrii</name>
    <dbReference type="NCBI Taxonomy" id="330485"/>
    <lineage>
        <taxon>Eukaryota</taxon>
        <taxon>Viridiplantae</taxon>
        <taxon>Chlorophyta</taxon>
        <taxon>core chlorophytes</taxon>
        <taxon>Chlorophyceae</taxon>
        <taxon>CS clade</taxon>
        <taxon>Chlamydomonadales</taxon>
        <taxon>Volvocaceae</taxon>
        <taxon>Pleodorina</taxon>
    </lineage>
</organism>
<feature type="compositionally biased region" description="Low complexity" evidence="5">
    <location>
        <begin position="72"/>
        <end position="82"/>
    </location>
</feature>
<dbReference type="Gene3D" id="1.10.8.60">
    <property type="match status" value="1"/>
</dbReference>
<comment type="caution">
    <text evidence="7">The sequence shown here is derived from an EMBL/GenBank/DDBJ whole genome shotgun (WGS) entry which is preliminary data.</text>
</comment>
<dbReference type="InterPro" id="IPR003959">
    <property type="entry name" value="ATPase_AAA_core"/>
</dbReference>
<dbReference type="Pfam" id="PF17862">
    <property type="entry name" value="AAA_lid_3"/>
    <property type="match status" value="1"/>
</dbReference>
<feature type="compositionally biased region" description="Polar residues" evidence="5">
    <location>
        <begin position="60"/>
        <end position="71"/>
    </location>
</feature>
<evidence type="ECO:0000256" key="2">
    <source>
        <dbReference type="ARBA" id="ARBA00010550"/>
    </source>
</evidence>
<feature type="region of interest" description="Disordered" evidence="5">
    <location>
        <begin position="556"/>
        <end position="604"/>
    </location>
</feature>
<evidence type="ECO:0000256" key="1">
    <source>
        <dbReference type="ARBA" id="ARBA00010044"/>
    </source>
</evidence>
<protein>
    <recommendedName>
        <fullName evidence="6">AAA+ ATPase domain-containing protein</fullName>
    </recommendedName>
</protein>
<feature type="domain" description="AAA+ ATPase" evidence="6">
    <location>
        <begin position="456"/>
        <end position="642"/>
    </location>
</feature>
<keyword evidence="3" id="KW-0645">Protease</keyword>
<dbReference type="InterPro" id="IPR000642">
    <property type="entry name" value="Peptidase_M41"/>
</dbReference>
<dbReference type="GO" id="GO:0009535">
    <property type="term" value="C:chloroplast thylakoid membrane"/>
    <property type="evidence" value="ECO:0007669"/>
    <property type="project" value="TreeGrafter"/>
</dbReference>
<evidence type="ECO:0000256" key="4">
    <source>
        <dbReference type="ARBA" id="ARBA00022801"/>
    </source>
</evidence>
<reference evidence="7 8" key="1">
    <citation type="journal article" date="2023" name="Commun. Biol.">
        <title>Reorganization of the ancestral sex-determining regions during the evolution of trioecy in Pleodorina starrii.</title>
        <authorList>
            <person name="Takahashi K."/>
            <person name="Suzuki S."/>
            <person name="Kawai-Toyooka H."/>
            <person name="Yamamoto K."/>
            <person name="Hamaji T."/>
            <person name="Ootsuki R."/>
            <person name="Yamaguchi H."/>
            <person name="Kawachi M."/>
            <person name="Higashiyama T."/>
            <person name="Nozaki H."/>
        </authorList>
    </citation>
    <scope>NUCLEOTIDE SEQUENCE [LARGE SCALE GENOMIC DNA]</scope>
    <source>
        <strain evidence="7 8">NIES-4479</strain>
    </source>
</reference>
<dbReference type="InterPro" id="IPR037219">
    <property type="entry name" value="Peptidase_M41-like"/>
</dbReference>
<feature type="compositionally biased region" description="Low complexity" evidence="5">
    <location>
        <begin position="251"/>
        <end position="267"/>
    </location>
</feature>
<evidence type="ECO:0000259" key="6">
    <source>
        <dbReference type="SMART" id="SM00382"/>
    </source>
</evidence>
<feature type="compositionally biased region" description="Low complexity" evidence="5">
    <location>
        <begin position="590"/>
        <end position="601"/>
    </location>
</feature>
<feature type="region of interest" description="Disordered" evidence="5">
    <location>
        <begin position="388"/>
        <end position="422"/>
    </location>
</feature>
<feature type="compositionally biased region" description="Low complexity" evidence="5">
    <location>
        <begin position="119"/>
        <end position="143"/>
    </location>
</feature>
<dbReference type="GO" id="GO:0005524">
    <property type="term" value="F:ATP binding"/>
    <property type="evidence" value="ECO:0007669"/>
    <property type="project" value="InterPro"/>
</dbReference>
<dbReference type="PANTHER" id="PTHR23076:SF49">
    <property type="entry name" value="ATP-DEPENDENT ZINC METALLOPROTEASE FTSH 7, CHLOROPLASTIC"/>
    <property type="match status" value="1"/>
</dbReference>
<feature type="compositionally biased region" description="Basic and acidic residues" evidence="5">
    <location>
        <begin position="105"/>
        <end position="118"/>
    </location>
</feature>
<feature type="compositionally biased region" description="Gly residues" evidence="5">
    <location>
        <begin position="575"/>
        <end position="589"/>
    </location>
</feature>
<keyword evidence="4" id="KW-0378">Hydrolase</keyword>
<sequence>MARCSLELSPKPLTLPGVLRLAPHRANPLLPCSHSWSISNHPGTRWLPSSRRCFPDASRGASQTVARSTARSPEPGGSPSSPSEDDTPGTTRPATNKSTNPAEQHQPEAHGSDSDGEPRTSGSPTTSSPSSSPQVTTPSSSRPQPHRHQRQLRGPVAWIARLFAMPQAQLPLRIAFNVAVLFALMRLWPAGRGAGGEVSEEAILKMPYSDFVRCAKSNEVEAVTVDGLKVFFSLRSSSPLLQQRRQKLALAAQHHTTTATATTTATTSEQHQQEYQPSRQSQQGQQQQQQRQRAATAAAAAGTAAATASPSSAAAAAAAAAAAPALPPASPLYFYTVRPADYAMPYEHLEGNAVPVSAIEHRENRLLTLLGYVLLVAVVLSTFSRLPGRQEAGRAPGRKHRPANSPPSFSPGGGDGGPVSTTFADVAGVDEAKEELQEIVEYLRSPERFSRLGARPPAGVLLVGPPGTGKTLLAKAVAGEAGVPFFSISASEFVELYVGMGAMRVRELFAAARREAPAIVFIDEIDAVAKGRDMRLRSVGNDEREQTLNQLLTELDGFESGPDRAPAHASPPGGPLGALLGGGAGGGDGSSASASSASSSSQSNPTSHVVICLAATNRPDVLDPALLRPGRFDRRVAVERPDKIGREQILRVHLSRRGLPLADDVSVSSLAATTTGFTGADLANLVNEAALLGGRRGKAAVGREEFDAAVMRAIAGIEKKRSILQGTEKAVVARHEVGHALVGAAVARLLEGFGEPSRLSIVPRTGGALGFTYTPPKTEDRALMFDCEIRGQLAVLMGGRAAEHLTCAAVSTGAADDIRRATDLATRSVSEFGMSRLLGPVNVAVLAAGGAEGADGGMGLLREGGGDVGRLVEREVRELVEGALTVAMAVVAANAGAHSGLSSELQREERVEGEGLAAWLGGLSVPDCLREFVVEGRLPDREALGLVGVGLGGGVGGGAGAGGGVGLAV</sequence>
<dbReference type="AlphaFoldDB" id="A0A9W6BAM4"/>
<feature type="compositionally biased region" description="Low complexity" evidence="5">
    <location>
        <begin position="276"/>
        <end position="296"/>
    </location>
</feature>
<keyword evidence="8" id="KW-1185">Reference proteome</keyword>
<dbReference type="Gene3D" id="3.40.50.300">
    <property type="entry name" value="P-loop containing nucleotide triphosphate hydrolases"/>
    <property type="match status" value="1"/>
</dbReference>
<dbReference type="InterPro" id="IPR027417">
    <property type="entry name" value="P-loop_NTPase"/>
</dbReference>
<gene>
    <name evidence="7" type="primary">PLEST001085</name>
    <name evidence="7" type="ORF">PLESTB_000111100</name>
</gene>
<evidence type="ECO:0000313" key="8">
    <source>
        <dbReference type="Proteomes" id="UP001165080"/>
    </source>
</evidence>
<dbReference type="FunFam" id="1.10.8.60:FF:000001">
    <property type="entry name" value="ATP-dependent zinc metalloprotease FtsH"/>
    <property type="match status" value="1"/>
</dbReference>
<dbReference type="EMBL" id="BRXU01000001">
    <property type="protein sequence ID" value="GLC48558.1"/>
    <property type="molecule type" value="Genomic_DNA"/>
</dbReference>
<proteinExistence type="inferred from homology"/>
<name>A0A9W6BAM4_9CHLO</name>
<dbReference type="GO" id="GO:0006508">
    <property type="term" value="P:proteolysis"/>
    <property type="evidence" value="ECO:0007669"/>
    <property type="project" value="UniProtKB-KW"/>
</dbReference>
<dbReference type="SUPFAM" id="SSF52540">
    <property type="entry name" value="P-loop containing nucleoside triphosphate hydrolases"/>
    <property type="match status" value="1"/>
</dbReference>
<comment type="similarity">
    <text evidence="2">In the N-terminal section; belongs to the AAA ATPase family.</text>
</comment>
<feature type="region of interest" description="Disordered" evidence="5">
    <location>
        <begin position="251"/>
        <end position="296"/>
    </location>
</feature>
<dbReference type="InterPro" id="IPR003593">
    <property type="entry name" value="AAA+_ATPase"/>
</dbReference>
<dbReference type="InterPro" id="IPR041569">
    <property type="entry name" value="AAA_lid_3"/>
</dbReference>
<dbReference type="Gene3D" id="1.20.58.760">
    <property type="entry name" value="Peptidase M41"/>
    <property type="match status" value="1"/>
</dbReference>
<accession>A0A9W6BAM4</accession>
<feature type="compositionally biased region" description="Polar residues" evidence="5">
    <location>
        <begin position="92"/>
        <end position="103"/>
    </location>
</feature>
<dbReference type="Pfam" id="PF00004">
    <property type="entry name" value="AAA"/>
    <property type="match status" value="1"/>
</dbReference>
<dbReference type="PANTHER" id="PTHR23076">
    <property type="entry name" value="METALLOPROTEASE M41 FTSH"/>
    <property type="match status" value="1"/>
</dbReference>
<dbReference type="GO" id="GO:0004176">
    <property type="term" value="F:ATP-dependent peptidase activity"/>
    <property type="evidence" value="ECO:0007669"/>
    <property type="project" value="InterPro"/>
</dbReference>
<dbReference type="GO" id="GO:0016887">
    <property type="term" value="F:ATP hydrolysis activity"/>
    <property type="evidence" value="ECO:0007669"/>
    <property type="project" value="InterPro"/>
</dbReference>